<evidence type="ECO:0000256" key="15">
    <source>
        <dbReference type="ARBA" id="ARBA00030679"/>
    </source>
</evidence>
<keyword evidence="8 22" id="KW-0808">Transferase</keyword>
<reference evidence="22 23" key="1">
    <citation type="journal article" date="2019" name="Int. J. Syst. Evol. Microbiol.">
        <title>The Global Catalogue of Microorganisms (GCM) 10K type strain sequencing project: providing services to taxonomists for standard genome sequencing and annotation.</title>
        <authorList>
            <consortium name="The Broad Institute Genomics Platform"/>
            <consortium name="The Broad Institute Genome Sequencing Center for Infectious Disease"/>
            <person name="Wu L."/>
            <person name="Ma J."/>
        </authorList>
    </citation>
    <scope>NUCLEOTIDE SEQUENCE [LARGE SCALE GENOMIC DNA]</scope>
    <source>
        <strain evidence="22 23">XZGYJ-43</strain>
    </source>
</reference>
<evidence type="ECO:0000256" key="2">
    <source>
        <dbReference type="ARBA" id="ARBA00001946"/>
    </source>
</evidence>
<feature type="transmembrane region" description="Helical" evidence="18">
    <location>
        <begin position="334"/>
        <end position="354"/>
    </location>
</feature>
<dbReference type="RefSeq" id="WP_279529694.1">
    <property type="nucleotide sequence ID" value="NZ_CP122312.1"/>
</dbReference>
<keyword evidence="7" id="KW-0328">Glycosyltransferase</keyword>
<comment type="caution">
    <text evidence="22">The sequence shown here is derived from an EMBL/GenBank/DDBJ whole genome shotgun (WGS) entry which is preliminary data.</text>
</comment>
<dbReference type="InterPro" id="IPR026410">
    <property type="entry name" value="OlisacTrfase_arch"/>
</dbReference>
<dbReference type="NCBIfam" id="TIGR04154">
    <property type="entry name" value="archaeo_STT3"/>
    <property type="match status" value="1"/>
</dbReference>
<evidence type="ECO:0000256" key="3">
    <source>
        <dbReference type="ARBA" id="ARBA00004651"/>
    </source>
</evidence>
<feature type="region of interest" description="Disordered" evidence="17">
    <location>
        <begin position="1005"/>
        <end position="1062"/>
    </location>
</feature>
<dbReference type="GO" id="GO:0046872">
    <property type="term" value="F:metal ion binding"/>
    <property type="evidence" value="ECO:0007669"/>
    <property type="project" value="UniProtKB-KW"/>
</dbReference>
<feature type="transmembrane region" description="Helical" evidence="18">
    <location>
        <begin position="547"/>
        <end position="568"/>
    </location>
</feature>
<evidence type="ECO:0000256" key="18">
    <source>
        <dbReference type="SAM" id="Phobius"/>
    </source>
</evidence>
<feature type="domain" description="Archaeal glycosylation protein B peripheral" evidence="20">
    <location>
        <begin position="882"/>
        <end position="987"/>
    </location>
</feature>
<comment type="subcellular location">
    <subcellularLocation>
        <location evidence="3">Cell membrane</location>
        <topology evidence="3">Multi-pass membrane protein</topology>
    </subcellularLocation>
</comment>
<evidence type="ECO:0000256" key="6">
    <source>
        <dbReference type="ARBA" id="ARBA00012602"/>
    </source>
</evidence>
<feature type="transmembrane region" description="Helical" evidence="18">
    <location>
        <begin position="122"/>
        <end position="145"/>
    </location>
</feature>
<sequence length="1062" mass="115881">MSDDTEKSGLSLQSGDSFLDLVEEYYHVPVLALVLGFMFWVRARSWENFMVNGQVVFSGNDPWYHYRQVVYTVNHWPKTMPFDPWTGFPTGVSVGQFGTLFDQLIATAALIIGLGNPSQQTIALAVVFAPPVFGTLVAIPTYFIGKRIAGRFGGVTAAVLLAFLPGTFLQRSLAGFADHNIAEPLFQATAVLGILVALTVATRDRPVWEQVADRDFAALRSVIGWSALAGIATALYLWVWPPGVLLLGIFGAYMTVQLVADYYQGRSPDHVAFVGTVSMAVTGVLLLLPLSQSGFSATRFSLLQPFMAFATAIGSVFLAWLARQWDSRDVDRGFYPVAVIGLLALGVVLVRFLAPGLYNLIASNLLRFIGFSAGAEYRTIAEAQPFLSLAERYRQVTRAGAIALYYGLTFFTAALAGAIMLWSPLLRSSSPRKVGVGAVSIVVIGVIAMFTGILPAIAGFLGIDSTFLGLLLVGGLLFVSLLLADISAEKRMLLVWAVFITAAAFTQIRFNYYLAVPVAVFNGYLVMRVFHFVDFGETTDQVKDVEWSQVIAVVLVFLIILVPLAGAFQIGGAPVSNVVQSSSGNNPGSGIQGWDPMLDWMQNNTPAEGTYGGANNADKMDYYGTYQKPADGDFDYPKGAYGVMSWWDYGHWITVEGERIPVANPFQQHATFAANYLLAPNETAANNVLQQHGGPQEQTRYVAVDWQMVTLGSKFGAPTVFYNANESISRSDFYTPIYQQQNQSITRQLGNLRSQRYYQSQMVRLYRYHGSAVQPQPIVVDWDQTRTTETGFTYRVYQQDGQNDSLYKTNFRSMQEARSFVQNDSTSQIGGVGRYPSEYVPALNHYRLVGLSTQQAPTAQIFRGERLSNLPMWAKTFERVPGAKIHGTAPANTTVTASVTMQALQLGPNATFEYTQRAQTGPDGEFTMTLPYSTTGYENWGTAKGYTNVSVRATGPYQFSAGRSLNISSGEIYTYTTNASVTEAHVIGENTSTIQVDLEKQTVGQIGTGQSGSDSGNTSSSGALVTNETTTDDTDSDSTDTSETTTSSPATYDYEPTLARAD</sequence>
<dbReference type="GO" id="GO:0005886">
    <property type="term" value="C:plasma membrane"/>
    <property type="evidence" value="ECO:0007669"/>
    <property type="project" value="UniProtKB-SubCell"/>
</dbReference>
<feature type="domain" description="AglB-like core" evidence="21">
    <location>
        <begin position="594"/>
        <end position="708"/>
    </location>
</feature>
<feature type="transmembrane region" description="Helical" evidence="18">
    <location>
        <begin position="516"/>
        <end position="535"/>
    </location>
</feature>
<protein>
    <recommendedName>
        <fullName evidence="6">dolichyl-phosphooligosaccharide-protein glycotransferase</fullName>
        <ecNumber evidence="6">2.4.99.21</ecNumber>
    </recommendedName>
    <alternativeName>
        <fullName evidence="15">Oligosaccharyl transferase</fullName>
    </alternativeName>
</protein>
<feature type="transmembrane region" description="Helical" evidence="18">
    <location>
        <begin position="402"/>
        <end position="422"/>
    </location>
</feature>
<feature type="transmembrane region" description="Helical" evidence="18">
    <location>
        <begin position="245"/>
        <end position="263"/>
    </location>
</feature>
<comment type="similarity">
    <text evidence="5">Belongs to the STT3 family.</text>
</comment>
<evidence type="ECO:0000259" key="21">
    <source>
        <dbReference type="Pfam" id="PF22627"/>
    </source>
</evidence>
<keyword evidence="14" id="KW-0464">Manganese</keyword>
<keyword evidence="11" id="KW-0460">Magnesium</keyword>
<dbReference type="PANTHER" id="PTHR13872:SF1">
    <property type="entry name" value="DOLICHYL-DIPHOSPHOOLIGOSACCHARIDE--PROTEIN GLYCOSYLTRANSFERASE SUBUNIT STT3B"/>
    <property type="match status" value="1"/>
</dbReference>
<dbReference type="Pfam" id="PF02516">
    <property type="entry name" value="STT3"/>
    <property type="match status" value="1"/>
</dbReference>
<feature type="domain" description="Oligosaccharyl transferase STT3 N-terminal" evidence="19">
    <location>
        <begin position="50"/>
        <end position="457"/>
    </location>
</feature>
<evidence type="ECO:0000256" key="16">
    <source>
        <dbReference type="ARBA" id="ARBA00034066"/>
    </source>
</evidence>
<keyword evidence="12 18" id="KW-1133">Transmembrane helix</keyword>
<evidence type="ECO:0000256" key="5">
    <source>
        <dbReference type="ARBA" id="ARBA00010810"/>
    </source>
</evidence>
<evidence type="ECO:0000256" key="17">
    <source>
        <dbReference type="SAM" id="MobiDB-lite"/>
    </source>
</evidence>
<feature type="compositionally biased region" description="Acidic residues" evidence="17">
    <location>
        <begin position="1030"/>
        <end position="1040"/>
    </location>
</feature>
<dbReference type="Pfam" id="PF18079">
    <property type="entry name" value="AglB_L1"/>
    <property type="match status" value="1"/>
</dbReference>
<evidence type="ECO:0000256" key="7">
    <source>
        <dbReference type="ARBA" id="ARBA00022676"/>
    </source>
</evidence>
<feature type="transmembrane region" description="Helical" evidence="18">
    <location>
        <begin position="152"/>
        <end position="169"/>
    </location>
</feature>
<feature type="transmembrane region" description="Helical" evidence="18">
    <location>
        <begin position="434"/>
        <end position="461"/>
    </location>
</feature>
<evidence type="ECO:0000256" key="12">
    <source>
        <dbReference type="ARBA" id="ARBA00022989"/>
    </source>
</evidence>
<dbReference type="EC" id="2.4.99.21" evidence="6"/>
<feature type="compositionally biased region" description="Low complexity" evidence="17">
    <location>
        <begin position="1011"/>
        <end position="1022"/>
    </location>
</feature>
<accession>A0ABD5Z3P6</accession>
<feature type="transmembrane region" description="Helical" evidence="18">
    <location>
        <begin position="270"/>
        <end position="290"/>
    </location>
</feature>
<dbReference type="Proteomes" id="UP001596447">
    <property type="component" value="Unassembled WGS sequence"/>
</dbReference>
<evidence type="ECO:0000256" key="8">
    <source>
        <dbReference type="ARBA" id="ARBA00022679"/>
    </source>
</evidence>
<evidence type="ECO:0000256" key="14">
    <source>
        <dbReference type="ARBA" id="ARBA00023211"/>
    </source>
</evidence>
<evidence type="ECO:0000256" key="1">
    <source>
        <dbReference type="ARBA" id="ARBA00001936"/>
    </source>
</evidence>
<dbReference type="Gene3D" id="2.60.40.3390">
    <property type="match status" value="1"/>
</dbReference>
<name>A0ABD5Z3P6_9EURY</name>
<feature type="transmembrane region" description="Helical" evidence="18">
    <location>
        <begin position="467"/>
        <end position="486"/>
    </location>
</feature>
<comment type="pathway">
    <text evidence="4">Protein modification; protein glycosylation.</text>
</comment>
<dbReference type="InterPro" id="IPR003674">
    <property type="entry name" value="Oligo_trans_STT3"/>
</dbReference>
<evidence type="ECO:0000259" key="20">
    <source>
        <dbReference type="Pfam" id="PF18079"/>
    </source>
</evidence>
<proteinExistence type="inferred from homology"/>
<gene>
    <name evidence="22" type="ORF">ACFQJ9_10185</name>
</gene>
<evidence type="ECO:0000256" key="11">
    <source>
        <dbReference type="ARBA" id="ARBA00022842"/>
    </source>
</evidence>
<keyword evidence="13 18" id="KW-0472">Membrane</keyword>
<comment type="cofactor">
    <cofactor evidence="1">
        <name>Mn(2+)</name>
        <dbReference type="ChEBI" id="CHEBI:29035"/>
    </cofactor>
</comment>
<dbReference type="InterPro" id="IPR048307">
    <property type="entry name" value="STT3_N"/>
</dbReference>
<dbReference type="GO" id="GO:0016757">
    <property type="term" value="F:glycosyltransferase activity"/>
    <property type="evidence" value="ECO:0007669"/>
    <property type="project" value="UniProtKB-KW"/>
</dbReference>
<dbReference type="InterPro" id="IPR054479">
    <property type="entry name" value="AglB-like_core"/>
</dbReference>
<dbReference type="EMBL" id="JBHTAR010000011">
    <property type="protein sequence ID" value="MFC7199770.1"/>
    <property type="molecule type" value="Genomic_DNA"/>
</dbReference>
<dbReference type="Pfam" id="PF22627">
    <property type="entry name" value="AglB_core-like"/>
    <property type="match status" value="1"/>
</dbReference>
<dbReference type="Gene3D" id="3.40.50.12610">
    <property type="match status" value="1"/>
</dbReference>
<evidence type="ECO:0000313" key="22">
    <source>
        <dbReference type="EMBL" id="MFC7199770.1"/>
    </source>
</evidence>
<evidence type="ECO:0000259" key="19">
    <source>
        <dbReference type="Pfam" id="PF02516"/>
    </source>
</evidence>
<comment type="catalytic activity">
    <reaction evidence="16">
        <text>an archaeal dolichyl phosphooligosaccharide + [protein]-L-asparagine = an archaeal dolichyl phosphate + a glycoprotein with the oligosaccharide chain attached by N-beta-D-glycosyl linkage to a protein L-asparagine.</text>
        <dbReference type="EC" id="2.4.99.21"/>
    </reaction>
</comment>
<feature type="transmembrane region" description="Helical" evidence="18">
    <location>
        <begin position="97"/>
        <end position="116"/>
    </location>
</feature>
<dbReference type="InterPro" id="IPR041154">
    <property type="entry name" value="AglB_P1"/>
</dbReference>
<keyword evidence="10" id="KW-0479">Metal-binding</keyword>
<evidence type="ECO:0000313" key="23">
    <source>
        <dbReference type="Proteomes" id="UP001596447"/>
    </source>
</evidence>
<dbReference type="AlphaFoldDB" id="A0ABD5Z3P6"/>
<organism evidence="22 23">
    <name type="scientific">Halospeciosus flavus</name>
    <dbReference type="NCBI Taxonomy" id="3032283"/>
    <lineage>
        <taxon>Archaea</taxon>
        <taxon>Methanobacteriati</taxon>
        <taxon>Methanobacteriota</taxon>
        <taxon>Stenosarchaea group</taxon>
        <taxon>Halobacteria</taxon>
        <taxon>Halobacteriales</taxon>
        <taxon>Halobacteriaceae</taxon>
        <taxon>Halospeciosus</taxon>
    </lineage>
</organism>
<comment type="cofactor">
    <cofactor evidence="2">
        <name>Mg(2+)</name>
        <dbReference type="ChEBI" id="CHEBI:18420"/>
    </cofactor>
</comment>
<evidence type="ECO:0000256" key="13">
    <source>
        <dbReference type="ARBA" id="ARBA00023136"/>
    </source>
</evidence>
<feature type="transmembrane region" description="Helical" evidence="18">
    <location>
        <begin position="302"/>
        <end position="322"/>
    </location>
</feature>
<feature type="transmembrane region" description="Helical" evidence="18">
    <location>
        <begin position="25"/>
        <end position="41"/>
    </location>
</feature>
<feature type="transmembrane region" description="Helical" evidence="18">
    <location>
        <begin position="181"/>
        <end position="201"/>
    </location>
</feature>
<evidence type="ECO:0000256" key="9">
    <source>
        <dbReference type="ARBA" id="ARBA00022692"/>
    </source>
</evidence>
<evidence type="ECO:0000256" key="4">
    <source>
        <dbReference type="ARBA" id="ARBA00004922"/>
    </source>
</evidence>
<keyword evidence="23" id="KW-1185">Reference proteome</keyword>
<keyword evidence="9 18" id="KW-0812">Transmembrane</keyword>
<evidence type="ECO:0000256" key="10">
    <source>
        <dbReference type="ARBA" id="ARBA00022723"/>
    </source>
</evidence>
<dbReference type="PANTHER" id="PTHR13872">
    <property type="entry name" value="DOLICHYL-DIPHOSPHOOLIGOSACCHARIDE--PROTEIN GLYCOSYLTRANSFERASE SUBUNIT"/>
    <property type="match status" value="1"/>
</dbReference>